<evidence type="ECO:0000313" key="9">
    <source>
        <dbReference type="EMBL" id="KAK3322918.1"/>
    </source>
</evidence>
<accession>A0AAE0ID26</accession>
<feature type="transmembrane region" description="Helical" evidence="7">
    <location>
        <begin position="100"/>
        <end position="122"/>
    </location>
</feature>
<comment type="subcellular location">
    <subcellularLocation>
        <location evidence="1">Membrane</location>
        <topology evidence="1">Multi-pass membrane protein</topology>
    </subcellularLocation>
</comment>
<reference evidence="9" key="2">
    <citation type="submission" date="2023-06" db="EMBL/GenBank/DDBJ databases">
        <authorList>
            <consortium name="Lawrence Berkeley National Laboratory"/>
            <person name="Haridas S."/>
            <person name="Hensen N."/>
            <person name="Bonometti L."/>
            <person name="Westerberg I."/>
            <person name="Brannstrom I.O."/>
            <person name="Guillou S."/>
            <person name="Cros-Aarteil S."/>
            <person name="Calhoun S."/>
            <person name="Kuo A."/>
            <person name="Mondo S."/>
            <person name="Pangilinan J."/>
            <person name="Riley R."/>
            <person name="Labutti K."/>
            <person name="Andreopoulos B."/>
            <person name="Lipzen A."/>
            <person name="Chen C."/>
            <person name="Yanf M."/>
            <person name="Daum C."/>
            <person name="Ng V."/>
            <person name="Clum A."/>
            <person name="Steindorff A."/>
            <person name="Ohm R."/>
            <person name="Martin F."/>
            <person name="Silar P."/>
            <person name="Natvig D."/>
            <person name="Lalanne C."/>
            <person name="Gautier V."/>
            <person name="Ament-Velasquez S.L."/>
            <person name="Kruys A."/>
            <person name="Hutchinson M.I."/>
            <person name="Powell A.J."/>
            <person name="Barry K."/>
            <person name="Miller A.N."/>
            <person name="Grigoriev I.V."/>
            <person name="Debuchy R."/>
            <person name="Gladieux P."/>
            <person name="Thoren M.H."/>
            <person name="Johannesson H."/>
        </authorList>
    </citation>
    <scope>NUCLEOTIDE SEQUENCE</scope>
    <source>
        <strain evidence="9">CBS 118394</strain>
    </source>
</reference>
<dbReference type="PANTHER" id="PTHR33048">
    <property type="entry name" value="PTH11-LIKE INTEGRAL MEMBRANE PROTEIN (AFU_ORTHOLOGUE AFUA_5G11245)"/>
    <property type="match status" value="1"/>
</dbReference>
<evidence type="ECO:0000256" key="1">
    <source>
        <dbReference type="ARBA" id="ARBA00004141"/>
    </source>
</evidence>
<feature type="transmembrane region" description="Helical" evidence="7">
    <location>
        <begin position="134"/>
        <end position="156"/>
    </location>
</feature>
<dbReference type="AlphaFoldDB" id="A0AAE0ID26"/>
<keyword evidence="10" id="KW-1185">Reference proteome</keyword>
<feature type="region of interest" description="Disordered" evidence="6">
    <location>
        <begin position="280"/>
        <end position="318"/>
    </location>
</feature>
<evidence type="ECO:0000256" key="7">
    <source>
        <dbReference type="SAM" id="Phobius"/>
    </source>
</evidence>
<comment type="caution">
    <text evidence="9">The sequence shown here is derived from an EMBL/GenBank/DDBJ whole genome shotgun (WGS) entry which is preliminary data.</text>
</comment>
<evidence type="ECO:0000256" key="6">
    <source>
        <dbReference type="SAM" id="MobiDB-lite"/>
    </source>
</evidence>
<dbReference type="Pfam" id="PF20684">
    <property type="entry name" value="Fung_rhodopsin"/>
    <property type="match status" value="1"/>
</dbReference>
<dbReference type="InterPro" id="IPR052337">
    <property type="entry name" value="SAT4-like"/>
</dbReference>
<evidence type="ECO:0000256" key="3">
    <source>
        <dbReference type="ARBA" id="ARBA00022989"/>
    </source>
</evidence>
<feature type="transmembrane region" description="Helical" evidence="7">
    <location>
        <begin position="213"/>
        <end position="236"/>
    </location>
</feature>
<dbReference type="GO" id="GO:0016020">
    <property type="term" value="C:membrane"/>
    <property type="evidence" value="ECO:0007669"/>
    <property type="project" value="UniProtKB-SubCell"/>
</dbReference>
<keyword evidence="3 7" id="KW-1133">Transmembrane helix</keyword>
<keyword evidence="2 7" id="KW-0812">Transmembrane</keyword>
<evidence type="ECO:0000256" key="2">
    <source>
        <dbReference type="ARBA" id="ARBA00022692"/>
    </source>
</evidence>
<feature type="domain" description="Rhodopsin" evidence="8">
    <location>
        <begin position="42"/>
        <end position="270"/>
    </location>
</feature>
<feature type="transmembrane region" description="Helical" evidence="7">
    <location>
        <begin position="60"/>
        <end position="80"/>
    </location>
</feature>
<dbReference type="InterPro" id="IPR049326">
    <property type="entry name" value="Rhodopsin_dom_fungi"/>
</dbReference>
<comment type="similarity">
    <text evidence="5">Belongs to the SAT4 family.</text>
</comment>
<evidence type="ECO:0000256" key="4">
    <source>
        <dbReference type="ARBA" id="ARBA00023136"/>
    </source>
</evidence>
<dbReference type="Proteomes" id="UP001283341">
    <property type="component" value="Unassembled WGS sequence"/>
</dbReference>
<feature type="transmembrane region" description="Helical" evidence="7">
    <location>
        <begin position="242"/>
        <end position="264"/>
    </location>
</feature>
<organism evidence="9 10">
    <name type="scientific">Apodospora peruviana</name>
    <dbReference type="NCBI Taxonomy" id="516989"/>
    <lineage>
        <taxon>Eukaryota</taxon>
        <taxon>Fungi</taxon>
        <taxon>Dikarya</taxon>
        <taxon>Ascomycota</taxon>
        <taxon>Pezizomycotina</taxon>
        <taxon>Sordariomycetes</taxon>
        <taxon>Sordariomycetidae</taxon>
        <taxon>Sordariales</taxon>
        <taxon>Lasiosphaeriaceae</taxon>
        <taxon>Apodospora</taxon>
    </lineage>
</organism>
<evidence type="ECO:0000259" key="8">
    <source>
        <dbReference type="Pfam" id="PF20684"/>
    </source>
</evidence>
<feature type="region of interest" description="Disordered" evidence="6">
    <location>
        <begin position="349"/>
        <end position="371"/>
    </location>
</feature>
<reference evidence="9" key="1">
    <citation type="journal article" date="2023" name="Mol. Phylogenet. Evol.">
        <title>Genome-scale phylogeny and comparative genomics of the fungal order Sordariales.</title>
        <authorList>
            <person name="Hensen N."/>
            <person name="Bonometti L."/>
            <person name="Westerberg I."/>
            <person name="Brannstrom I.O."/>
            <person name="Guillou S."/>
            <person name="Cros-Aarteil S."/>
            <person name="Calhoun S."/>
            <person name="Haridas S."/>
            <person name="Kuo A."/>
            <person name="Mondo S."/>
            <person name="Pangilinan J."/>
            <person name="Riley R."/>
            <person name="LaButti K."/>
            <person name="Andreopoulos B."/>
            <person name="Lipzen A."/>
            <person name="Chen C."/>
            <person name="Yan M."/>
            <person name="Daum C."/>
            <person name="Ng V."/>
            <person name="Clum A."/>
            <person name="Steindorff A."/>
            <person name="Ohm R.A."/>
            <person name="Martin F."/>
            <person name="Silar P."/>
            <person name="Natvig D.O."/>
            <person name="Lalanne C."/>
            <person name="Gautier V."/>
            <person name="Ament-Velasquez S.L."/>
            <person name="Kruys A."/>
            <person name="Hutchinson M.I."/>
            <person name="Powell A.J."/>
            <person name="Barry K."/>
            <person name="Miller A.N."/>
            <person name="Grigoriev I.V."/>
            <person name="Debuchy R."/>
            <person name="Gladieux P."/>
            <person name="Hiltunen Thoren M."/>
            <person name="Johannesson H."/>
        </authorList>
    </citation>
    <scope>NUCLEOTIDE SEQUENCE</scope>
    <source>
        <strain evidence="9">CBS 118394</strain>
    </source>
</reference>
<keyword evidence="4 7" id="KW-0472">Membrane</keyword>
<feature type="compositionally biased region" description="Low complexity" evidence="6">
    <location>
        <begin position="298"/>
        <end position="307"/>
    </location>
</feature>
<protein>
    <recommendedName>
        <fullName evidence="8">Rhodopsin domain-containing protein</fullName>
    </recommendedName>
</protein>
<proteinExistence type="inferred from homology"/>
<dbReference type="EMBL" id="JAUEDM010000003">
    <property type="protein sequence ID" value="KAK3322918.1"/>
    <property type="molecule type" value="Genomic_DNA"/>
</dbReference>
<name>A0AAE0ID26_9PEZI</name>
<sequence>MLRRAFDTSVPADRAFPPTSLTHSFLIVTCILQFLAILSVILRLGTRHPRHQTLGKDETFILLAVIASTAQTAVLGVLFVNGMGYHLTEAWVKGETLCRLLFAFMTVYLFGPNFAKISALFFYRRVFVSEAIRIPTLVLIVIIALYDVAQILILWIRCLPFSLPWYEDVDCMMPWTLCLPSAIFSIITDVLVIAMPMPGLWHLRMNRSDKIRLTCVFSGGFLVTGVSIARLVAAVVADPLDFSYTTVWACFLFTIEPALTVIAVNLPAMHRGYRSVFASKPKPTVSDGSPPGCGGGESSSSTSTGPSEEAKGLRKTTGWATMMLNDSASGTATESRTLTRALSDADWSLRVHGGGNTQESAPPQQRNIHIQ</sequence>
<evidence type="ECO:0000256" key="5">
    <source>
        <dbReference type="ARBA" id="ARBA00038359"/>
    </source>
</evidence>
<feature type="transmembrane region" description="Helical" evidence="7">
    <location>
        <begin position="20"/>
        <end position="40"/>
    </location>
</feature>
<evidence type="ECO:0000313" key="10">
    <source>
        <dbReference type="Proteomes" id="UP001283341"/>
    </source>
</evidence>
<feature type="compositionally biased region" description="Polar residues" evidence="6">
    <location>
        <begin position="357"/>
        <end position="371"/>
    </location>
</feature>
<dbReference type="PANTHER" id="PTHR33048:SF161">
    <property type="entry name" value="INTEGRAL MEMBRANE PROTEIN"/>
    <property type="match status" value="1"/>
</dbReference>
<gene>
    <name evidence="9" type="ORF">B0H66DRAFT_620861</name>
</gene>
<feature type="transmembrane region" description="Helical" evidence="7">
    <location>
        <begin position="182"/>
        <end position="201"/>
    </location>
</feature>